<organism evidence="4 5">
    <name type="scientific">Portibacter lacus</name>
    <dbReference type="NCBI Taxonomy" id="1099794"/>
    <lineage>
        <taxon>Bacteria</taxon>
        <taxon>Pseudomonadati</taxon>
        <taxon>Bacteroidota</taxon>
        <taxon>Saprospiria</taxon>
        <taxon>Saprospirales</taxon>
        <taxon>Haliscomenobacteraceae</taxon>
        <taxon>Portibacter</taxon>
    </lineage>
</organism>
<evidence type="ECO:0000313" key="4">
    <source>
        <dbReference type="EMBL" id="GLR16353.1"/>
    </source>
</evidence>
<reference evidence="4" key="2">
    <citation type="submission" date="2023-01" db="EMBL/GenBank/DDBJ databases">
        <title>Draft genome sequence of Portibacter lacus strain NBRC 108769.</title>
        <authorList>
            <person name="Sun Q."/>
            <person name="Mori K."/>
        </authorList>
    </citation>
    <scope>NUCLEOTIDE SEQUENCE</scope>
    <source>
        <strain evidence="4">NBRC 108769</strain>
    </source>
</reference>
<dbReference type="Gene3D" id="3.40.50.2300">
    <property type="match status" value="1"/>
</dbReference>
<dbReference type="PANTHER" id="PTHR37299:SF1">
    <property type="entry name" value="STAGE 0 SPORULATION PROTEIN A HOMOLOG"/>
    <property type="match status" value="1"/>
</dbReference>
<dbReference type="AlphaFoldDB" id="A0AA37SPH5"/>
<evidence type="ECO:0000256" key="1">
    <source>
        <dbReference type="PROSITE-ProRule" id="PRU00169"/>
    </source>
</evidence>
<dbReference type="PROSITE" id="PS50930">
    <property type="entry name" value="HTH_LYTTR"/>
    <property type="match status" value="1"/>
</dbReference>
<dbReference type="GO" id="GO:0000156">
    <property type="term" value="F:phosphorelay response regulator activity"/>
    <property type="evidence" value="ECO:0007669"/>
    <property type="project" value="InterPro"/>
</dbReference>
<reference evidence="4" key="1">
    <citation type="journal article" date="2014" name="Int. J. Syst. Evol. Microbiol.">
        <title>Complete genome sequence of Corynebacterium casei LMG S-19264T (=DSM 44701T), isolated from a smear-ripened cheese.</title>
        <authorList>
            <consortium name="US DOE Joint Genome Institute (JGI-PGF)"/>
            <person name="Walter F."/>
            <person name="Albersmeier A."/>
            <person name="Kalinowski J."/>
            <person name="Ruckert C."/>
        </authorList>
    </citation>
    <scope>NUCLEOTIDE SEQUENCE</scope>
    <source>
        <strain evidence="4">NBRC 108769</strain>
    </source>
</reference>
<dbReference type="SMART" id="SM00850">
    <property type="entry name" value="LytTR"/>
    <property type="match status" value="1"/>
</dbReference>
<feature type="domain" description="HTH LytTR-type" evidence="3">
    <location>
        <begin position="146"/>
        <end position="248"/>
    </location>
</feature>
<accession>A0AA37SPH5</accession>
<dbReference type="GO" id="GO:0003677">
    <property type="term" value="F:DNA binding"/>
    <property type="evidence" value="ECO:0007669"/>
    <property type="project" value="UniProtKB-KW"/>
</dbReference>
<dbReference type="Pfam" id="PF04397">
    <property type="entry name" value="LytTR"/>
    <property type="match status" value="1"/>
</dbReference>
<keyword evidence="1" id="KW-0597">Phosphoprotein</keyword>
<evidence type="ECO:0000313" key="5">
    <source>
        <dbReference type="Proteomes" id="UP001156666"/>
    </source>
</evidence>
<dbReference type="PROSITE" id="PS50110">
    <property type="entry name" value="RESPONSE_REGULATORY"/>
    <property type="match status" value="1"/>
</dbReference>
<evidence type="ECO:0000259" key="2">
    <source>
        <dbReference type="PROSITE" id="PS50110"/>
    </source>
</evidence>
<dbReference type="SMART" id="SM00448">
    <property type="entry name" value="REC"/>
    <property type="match status" value="1"/>
</dbReference>
<dbReference type="InterPro" id="IPR046947">
    <property type="entry name" value="LytR-like"/>
</dbReference>
<dbReference type="PANTHER" id="PTHR37299">
    <property type="entry name" value="TRANSCRIPTIONAL REGULATOR-RELATED"/>
    <property type="match status" value="1"/>
</dbReference>
<gene>
    <name evidence="4" type="ORF">GCM10007940_09680</name>
</gene>
<dbReference type="Proteomes" id="UP001156666">
    <property type="component" value="Unassembled WGS sequence"/>
</dbReference>
<protein>
    <submittedName>
        <fullName evidence="4">DNA-binding response regulator</fullName>
    </submittedName>
</protein>
<sequence>MELITAAIIEDEIRNQQLLSHMISNSCPEINIIGVLEGVQESIDFIKEQKPEIIFLDIQLKDGSGFDILNALEEKDQPKIIFTTAYDQYAIDAFRYSAVNYLLKPIDDDELISSVKKVVETKGKVQLSNIRNLLTKMMVDSEEQLIAISGTSTTEYIRISEIIHIKAMGAYSQIFLRNGDCHTVSKVIKIYDEMLSKFNFFRTHQSHLINLKCVRKYIKGDNIAVLVNGDEAIISRNKKDKFVMAMDKMTLS</sequence>
<name>A0AA37SPH5_9BACT</name>
<dbReference type="InterPro" id="IPR001789">
    <property type="entry name" value="Sig_transdc_resp-reg_receiver"/>
</dbReference>
<keyword evidence="4" id="KW-0238">DNA-binding</keyword>
<comment type="caution">
    <text evidence="4">The sequence shown here is derived from an EMBL/GenBank/DDBJ whole genome shotgun (WGS) entry which is preliminary data.</text>
</comment>
<dbReference type="EMBL" id="BSOH01000005">
    <property type="protein sequence ID" value="GLR16353.1"/>
    <property type="molecule type" value="Genomic_DNA"/>
</dbReference>
<dbReference type="Gene3D" id="2.40.50.1020">
    <property type="entry name" value="LytTr DNA-binding domain"/>
    <property type="match status" value="1"/>
</dbReference>
<dbReference type="RefSeq" id="WP_235293159.1">
    <property type="nucleotide sequence ID" value="NZ_BSOH01000005.1"/>
</dbReference>
<keyword evidence="5" id="KW-1185">Reference proteome</keyword>
<dbReference type="InterPro" id="IPR011006">
    <property type="entry name" value="CheY-like_superfamily"/>
</dbReference>
<dbReference type="SUPFAM" id="SSF52172">
    <property type="entry name" value="CheY-like"/>
    <property type="match status" value="1"/>
</dbReference>
<feature type="modified residue" description="4-aspartylphosphate" evidence="1">
    <location>
        <position position="57"/>
    </location>
</feature>
<feature type="domain" description="Response regulatory" evidence="2">
    <location>
        <begin position="5"/>
        <end position="119"/>
    </location>
</feature>
<evidence type="ECO:0000259" key="3">
    <source>
        <dbReference type="PROSITE" id="PS50930"/>
    </source>
</evidence>
<dbReference type="Pfam" id="PF00072">
    <property type="entry name" value="Response_reg"/>
    <property type="match status" value="1"/>
</dbReference>
<proteinExistence type="predicted"/>
<dbReference type="InterPro" id="IPR007492">
    <property type="entry name" value="LytTR_DNA-bd_dom"/>
</dbReference>